<sequence>MKRFKIILALLIIIPGIADIAANAQRIIHKTLDWKPGMDVRINLNIIDSIIVTAWDKDVVKADLSVNIDDNQHNDWYLLEEKKTTETIKLENSFRENKNHFDADIFGKIYVPENCRLFIETINGNVDLTGHKGALDVKTISGFIDLTIKPESSINLKIKSISGKVYSDMDMESKNQKKSLVGTKVEADVNGGKTPVTLKTISGNIYLRKES</sequence>
<name>A0A2U2BD78_9BACT</name>
<dbReference type="AlphaFoldDB" id="A0A2U2BD78"/>
<gene>
    <name evidence="2" type="ORF">DDZ16_00540</name>
</gene>
<dbReference type="RefSeq" id="WP_109262465.1">
    <property type="nucleotide sequence ID" value="NZ_QEWP01000001.1"/>
</dbReference>
<evidence type="ECO:0000313" key="3">
    <source>
        <dbReference type="Proteomes" id="UP000244956"/>
    </source>
</evidence>
<evidence type="ECO:0000313" key="2">
    <source>
        <dbReference type="EMBL" id="PWE01010.1"/>
    </source>
</evidence>
<evidence type="ECO:0000259" key="1">
    <source>
        <dbReference type="Pfam" id="PF13349"/>
    </source>
</evidence>
<protein>
    <recommendedName>
        <fullName evidence="1">DUF4097 domain-containing protein</fullName>
    </recommendedName>
</protein>
<dbReference type="Proteomes" id="UP000244956">
    <property type="component" value="Unassembled WGS sequence"/>
</dbReference>
<dbReference type="Pfam" id="PF13349">
    <property type="entry name" value="DUF4097"/>
    <property type="match status" value="1"/>
</dbReference>
<accession>A0A2U2BD78</accession>
<dbReference type="OrthoDB" id="1115882at2"/>
<dbReference type="InterPro" id="IPR025164">
    <property type="entry name" value="Toastrack_DUF4097"/>
</dbReference>
<dbReference type="EMBL" id="QEWP01000001">
    <property type="protein sequence ID" value="PWE01010.1"/>
    <property type="molecule type" value="Genomic_DNA"/>
</dbReference>
<feature type="domain" description="DUF4097" evidence="1">
    <location>
        <begin position="124"/>
        <end position="207"/>
    </location>
</feature>
<proteinExistence type="predicted"/>
<organism evidence="2 3">
    <name type="scientific">Marinilabilia rubra</name>
    <dbReference type="NCBI Taxonomy" id="2162893"/>
    <lineage>
        <taxon>Bacteria</taxon>
        <taxon>Pseudomonadati</taxon>
        <taxon>Bacteroidota</taxon>
        <taxon>Bacteroidia</taxon>
        <taxon>Marinilabiliales</taxon>
        <taxon>Marinilabiliaceae</taxon>
        <taxon>Marinilabilia</taxon>
    </lineage>
</organism>
<keyword evidence="3" id="KW-1185">Reference proteome</keyword>
<reference evidence="2 3" key="1">
    <citation type="submission" date="2018-05" db="EMBL/GenBank/DDBJ databases">
        <title>Marinilabilia rubrum sp. nov., isolated from saltern sediment.</title>
        <authorList>
            <person name="Zhang R."/>
        </authorList>
    </citation>
    <scope>NUCLEOTIDE SEQUENCE [LARGE SCALE GENOMIC DNA]</scope>
    <source>
        <strain evidence="2 3">WTE16</strain>
    </source>
</reference>
<comment type="caution">
    <text evidence="2">The sequence shown here is derived from an EMBL/GenBank/DDBJ whole genome shotgun (WGS) entry which is preliminary data.</text>
</comment>